<dbReference type="Proteomes" id="UP000635142">
    <property type="component" value="Unassembled WGS sequence"/>
</dbReference>
<sequence length="79" mass="8881">MTNETVFADRVARINTAAKKGARKHRVRRERNLGSMLVTPIMMVFVMAGGMVYAWEAMDRPTDNPFAMAHILTSQVLSN</sequence>
<name>A0A927D3M8_9RHOB</name>
<gene>
    <name evidence="2" type="ORF">H9Q16_11265</name>
</gene>
<evidence type="ECO:0000256" key="1">
    <source>
        <dbReference type="SAM" id="Phobius"/>
    </source>
</evidence>
<organism evidence="2 3">
    <name type="scientific">Sulfitobacter aestuariivivens</name>
    <dbReference type="NCBI Taxonomy" id="2766981"/>
    <lineage>
        <taxon>Bacteria</taxon>
        <taxon>Pseudomonadati</taxon>
        <taxon>Pseudomonadota</taxon>
        <taxon>Alphaproteobacteria</taxon>
        <taxon>Rhodobacterales</taxon>
        <taxon>Roseobacteraceae</taxon>
        <taxon>Sulfitobacter</taxon>
    </lineage>
</organism>
<dbReference type="RefSeq" id="WP_191075528.1">
    <property type="nucleotide sequence ID" value="NZ_JACTAG010000002.1"/>
</dbReference>
<comment type="caution">
    <text evidence="2">The sequence shown here is derived from an EMBL/GenBank/DDBJ whole genome shotgun (WGS) entry which is preliminary data.</text>
</comment>
<accession>A0A927D3M8</accession>
<protein>
    <submittedName>
        <fullName evidence="2">Uncharacterized protein</fullName>
    </submittedName>
</protein>
<dbReference type="EMBL" id="JACTAG010000002">
    <property type="protein sequence ID" value="MBD3664503.1"/>
    <property type="molecule type" value="Genomic_DNA"/>
</dbReference>
<keyword evidence="3" id="KW-1185">Reference proteome</keyword>
<keyword evidence="1" id="KW-0472">Membrane</keyword>
<feature type="transmembrane region" description="Helical" evidence="1">
    <location>
        <begin position="33"/>
        <end position="55"/>
    </location>
</feature>
<reference evidence="2" key="1">
    <citation type="submission" date="2020-08" db="EMBL/GenBank/DDBJ databases">
        <title>Sulfitobacter aestuariivivens sp. nov., isolated from a tidal flat.</title>
        <authorList>
            <person name="Park S."/>
            <person name="Yoon J.-H."/>
        </authorList>
    </citation>
    <scope>NUCLEOTIDE SEQUENCE</scope>
    <source>
        <strain evidence="2">TSTF-M16</strain>
    </source>
</reference>
<dbReference type="AlphaFoldDB" id="A0A927D3M8"/>
<keyword evidence="1" id="KW-1133">Transmembrane helix</keyword>
<proteinExistence type="predicted"/>
<evidence type="ECO:0000313" key="3">
    <source>
        <dbReference type="Proteomes" id="UP000635142"/>
    </source>
</evidence>
<evidence type="ECO:0000313" key="2">
    <source>
        <dbReference type="EMBL" id="MBD3664503.1"/>
    </source>
</evidence>
<keyword evidence="1" id="KW-0812">Transmembrane</keyword>